<dbReference type="EMBL" id="JABXXP010000341">
    <property type="protein sequence ID" value="NVN12118.1"/>
    <property type="molecule type" value="Genomic_DNA"/>
</dbReference>
<name>A0A7Y7IY01_9PROT</name>
<gene>
    <name evidence="2" type="ORF">HUK84_13475</name>
</gene>
<sequence length="374" mass="40380">MTPSAAVLDRAGPVSVDHVSADHALADHALRLLVITDAWYPQVNGVVRTVSRLADELRAMGVTVSVIGPHLFRTIPCPTYPEIRLSVLPYRRLRRLIGAFGPDAIHIVTEGPLGLAARRWAIRNGRCFTSSFHTRFPEYIRARSGLPTRVPYGFLRWFHGAAALTLVPTPSMLGELSDRGFRHLECWTRGVDTDRFSPGSAGHDWQALYGVPGPYMLYVGRVAIEKNLTAFLDLDLPGTKIVVGDGPDRADLAARYPGVVFTGYKEGADLAASYAASDVFVFPSLTDTFGLVILEALSCGLPVAAFDVTGPRDILPRGVSPLGAIGPDLRAGILAALNGDRAACRAHAARFSWNACARMFLDAVVRAQGVSVPR</sequence>
<dbReference type="Pfam" id="PF13439">
    <property type="entry name" value="Glyco_transf_4"/>
    <property type="match status" value="1"/>
</dbReference>
<dbReference type="GO" id="GO:0016757">
    <property type="term" value="F:glycosyltransferase activity"/>
    <property type="evidence" value="ECO:0007669"/>
    <property type="project" value="TreeGrafter"/>
</dbReference>
<dbReference type="AlphaFoldDB" id="A0A7Y7IY01"/>
<keyword evidence="2" id="KW-0808">Transferase</keyword>
<feature type="domain" description="Glycosyltransferase subfamily 4-like N-terminal" evidence="1">
    <location>
        <begin position="43"/>
        <end position="195"/>
    </location>
</feature>
<dbReference type="Proteomes" id="UP000534870">
    <property type="component" value="Unassembled WGS sequence"/>
</dbReference>
<dbReference type="InterPro" id="IPR050194">
    <property type="entry name" value="Glycosyltransferase_grp1"/>
</dbReference>
<evidence type="ECO:0000313" key="2">
    <source>
        <dbReference type="EMBL" id="NVN12118.1"/>
    </source>
</evidence>
<comment type="caution">
    <text evidence="2">The sequence shown here is derived from an EMBL/GenBank/DDBJ whole genome shotgun (WGS) entry which is preliminary data.</text>
</comment>
<accession>A0A7Y7IY01</accession>
<dbReference type="PANTHER" id="PTHR45947:SF3">
    <property type="entry name" value="SULFOQUINOVOSYL TRANSFERASE SQD2"/>
    <property type="match status" value="1"/>
</dbReference>
<dbReference type="Gene3D" id="3.40.50.2000">
    <property type="entry name" value="Glycogen Phosphorylase B"/>
    <property type="match status" value="2"/>
</dbReference>
<dbReference type="PANTHER" id="PTHR45947">
    <property type="entry name" value="SULFOQUINOVOSYL TRANSFERASE SQD2"/>
    <property type="match status" value="1"/>
</dbReference>
<protein>
    <submittedName>
        <fullName evidence="2">Glycosyltransferase family 1 protein</fullName>
    </submittedName>
</protein>
<dbReference type="InterPro" id="IPR028098">
    <property type="entry name" value="Glyco_trans_4-like_N"/>
</dbReference>
<dbReference type="SUPFAM" id="SSF53756">
    <property type="entry name" value="UDP-Glycosyltransferase/glycogen phosphorylase"/>
    <property type="match status" value="1"/>
</dbReference>
<organism evidence="2 3">
    <name type="scientific">Nguyenibacter vanlangensis</name>
    <dbReference type="NCBI Taxonomy" id="1216886"/>
    <lineage>
        <taxon>Bacteria</taxon>
        <taxon>Pseudomonadati</taxon>
        <taxon>Pseudomonadota</taxon>
        <taxon>Alphaproteobacteria</taxon>
        <taxon>Acetobacterales</taxon>
        <taxon>Acetobacteraceae</taxon>
        <taxon>Nguyenibacter</taxon>
    </lineage>
</organism>
<dbReference type="Pfam" id="PF13692">
    <property type="entry name" value="Glyco_trans_1_4"/>
    <property type="match status" value="1"/>
</dbReference>
<dbReference type="CDD" id="cd03814">
    <property type="entry name" value="GT4-like"/>
    <property type="match status" value="1"/>
</dbReference>
<reference evidence="2 3" key="1">
    <citation type="submission" date="2020-06" db="EMBL/GenBank/DDBJ databases">
        <title>Description of novel acetic acid bacteria.</title>
        <authorList>
            <person name="Sombolestani A."/>
        </authorList>
    </citation>
    <scope>NUCLEOTIDE SEQUENCE [LARGE SCALE GENOMIC DNA]</scope>
    <source>
        <strain evidence="2 3">LMG 31431</strain>
    </source>
</reference>
<evidence type="ECO:0000313" key="3">
    <source>
        <dbReference type="Proteomes" id="UP000534870"/>
    </source>
</evidence>
<proteinExistence type="predicted"/>
<evidence type="ECO:0000259" key="1">
    <source>
        <dbReference type="Pfam" id="PF13439"/>
    </source>
</evidence>